<dbReference type="PANTHER" id="PTHR43053">
    <property type="entry name" value="GLYCOSIDASE FAMILY 31"/>
    <property type="match status" value="1"/>
</dbReference>
<dbReference type="InterPro" id="IPR017853">
    <property type="entry name" value="GH"/>
</dbReference>
<evidence type="ECO:0000256" key="4">
    <source>
        <dbReference type="ARBA" id="ARBA00023295"/>
    </source>
</evidence>
<dbReference type="InterPro" id="IPR050985">
    <property type="entry name" value="Alpha-glycosidase_related"/>
</dbReference>
<dbReference type="Gene3D" id="2.60.40.1180">
    <property type="entry name" value="Golgi alpha-mannosidase II"/>
    <property type="match status" value="1"/>
</dbReference>
<feature type="domain" description="Glycosyl hydrolase family 36 N-terminal" evidence="7">
    <location>
        <begin position="28"/>
        <end position="284"/>
    </location>
</feature>
<dbReference type="InterPro" id="IPR013780">
    <property type="entry name" value="Glyco_hydro_b"/>
</dbReference>
<dbReference type="EMBL" id="JBEPMJ010000021">
    <property type="protein sequence ID" value="MET3751371.1"/>
    <property type="molecule type" value="Genomic_DNA"/>
</dbReference>
<evidence type="ECO:0000259" key="7">
    <source>
        <dbReference type="Pfam" id="PF16875"/>
    </source>
</evidence>
<dbReference type="Pfam" id="PF16874">
    <property type="entry name" value="Glyco_hydro_36C"/>
    <property type="match status" value="1"/>
</dbReference>
<dbReference type="Proteomes" id="UP001549106">
    <property type="component" value="Unassembled WGS sequence"/>
</dbReference>
<dbReference type="PIRSF" id="PIRSF005536">
    <property type="entry name" value="Agal"/>
    <property type="match status" value="1"/>
</dbReference>
<dbReference type="PROSITE" id="PS00512">
    <property type="entry name" value="ALPHA_GALACTOSIDASE"/>
    <property type="match status" value="1"/>
</dbReference>
<dbReference type="RefSeq" id="WP_257465114.1">
    <property type="nucleotide sequence ID" value="NZ_JANJZT010000022.1"/>
</dbReference>
<evidence type="ECO:0000313" key="8">
    <source>
        <dbReference type="EMBL" id="MET3751371.1"/>
    </source>
</evidence>
<evidence type="ECO:0000256" key="2">
    <source>
        <dbReference type="ARBA" id="ARBA00012755"/>
    </source>
</evidence>
<dbReference type="SUPFAM" id="SSF51445">
    <property type="entry name" value="(Trans)glycosidases"/>
    <property type="match status" value="1"/>
</dbReference>
<keyword evidence="9" id="KW-1185">Reference proteome</keyword>
<keyword evidence="4 5" id="KW-0326">Glycosidase</keyword>
<evidence type="ECO:0000256" key="3">
    <source>
        <dbReference type="ARBA" id="ARBA00022801"/>
    </source>
</evidence>
<dbReference type="PANTHER" id="PTHR43053:SF3">
    <property type="entry name" value="ALPHA-GALACTOSIDASE C-RELATED"/>
    <property type="match status" value="1"/>
</dbReference>
<comment type="similarity">
    <text evidence="5">Belongs to the glycosyl hydrolase.</text>
</comment>
<dbReference type="InterPro" id="IPR031705">
    <property type="entry name" value="Glyco_hydro_36_C"/>
</dbReference>
<name>A0ABV2M4H2_9FIRM</name>
<organism evidence="8 9">
    <name type="scientific">Blautia caecimuris</name>
    <dbReference type="NCBI Taxonomy" id="1796615"/>
    <lineage>
        <taxon>Bacteria</taxon>
        <taxon>Bacillati</taxon>
        <taxon>Bacillota</taxon>
        <taxon>Clostridia</taxon>
        <taxon>Lachnospirales</taxon>
        <taxon>Lachnospiraceae</taxon>
        <taxon>Blautia</taxon>
    </lineage>
</organism>
<sequence length="728" mass="83084">MAIAVNEKVFTLCTKNSMYQMKADEHGVLLHTYYGKRTEQMDFSYLIQKRDHGFSGNPYDAETDRKYSLDTLPQEYSCQGNGDYRESAFAVRNQYGVSASDLRFQGYEILKGKYEIPGLPAFYAEDSAQADTLVISMKDRDGEILVKLYYGVFEEFDLITRAVCVENLGEEEVYLERALSCCVDQTCGNWDWMTFYGKHEMERQVSRTQVHHGIQSVGSLRGTSSHQYNPFVVLAAPHTTETQGNCFGVSLLYSGSFLAQVEKDQFDQTRVLMGIHPGNFCYKLLPGQSFWTPEAAMVYSDSGFEAMSHNYHKAIRNHLCRGKFKNARRPVLINNWEGTYFDFTGEKLFHMAEEAADMGVELFVMDDGWFGKRDSDNSGLGDWYVNEKKLGCTLQELSAKIHGLGMKFGIWYEPECVSEDSDLYRAHPDWAFTVPGRKPVRSRNQLVLDFSRQEVRDHIFDQMSAVLDRAEVDYLKWDFNRSICDVYSAALSADRQGEVLHRYVLGLYEFLERLGKRYPDMLMEGCSGGGGRFDAGMLYYTPQIWCSDDTDAIERLDIQYGTSFCYPVSTMGAHVSACPNHQTGRSVPLSTRATVAMAGTFGYELDPAKLTSEEKAEIREQIIRFKEYYELIQTGDYFRLTSPDTERYYSAWEFAALDKKEALVSVVASRVRANDQPSRVLLRGLQENGIYLCDGKEYTGGALMYAGLPLPEAKQEYESWNFHFLLKE</sequence>
<evidence type="ECO:0000313" key="9">
    <source>
        <dbReference type="Proteomes" id="UP001549106"/>
    </source>
</evidence>
<dbReference type="CDD" id="cd14791">
    <property type="entry name" value="GH36"/>
    <property type="match status" value="1"/>
</dbReference>
<gene>
    <name evidence="8" type="ORF">ABID24_002630</name>
</gene>
<protein>
    <recommendedName>
        <fullName evidence="2 5">Alpha-galactosidase</fullName>
        <ecNumber evidence="2 5">3.2.1.22</ecNumber>
    </recommendedName>
</protein>
<dbReference type="InterPro" id="IPR031704">
    <property type="entry name" value="Glyco_hydro_36_N"/>
</dbReference>
<dbReference type="EC" id="3.2.1.22" evidence="2 5"/>
<feature type="domain" description="Glycosyl hydrolase family 36 C-terminal" evidence="6">
    <location>
        <begin position="650"/>
        <end position="724"/>
    </location>
</feature>
<evidence type="ECO:0000259" key="6">
    <source>
        <dbReference type="Pfam" id="PF16874"/>
    </source>
</evidence>
<dbReference type="GO" id="GO:0004557">
    <property type="term" value="F:alpha-galactosidase activity"/>
    <property type="evidence" value="ECO:0007669"/>
    <property type="project" value="UniProtKB-EC"/>
</dbReference>
<accession>A0ABV2M4H2</accession>
<dbReference type="Pfam" id="PF16875">
    <property type="entry name" value="Glyco_hydro_36N"/>
    <property type="match status" value="1"/>
</dbReference>
<dbReference type="InterPro" id="IPR002252">
    <property type="entry name" value="Glyco_hydro_36"/>
</dbReference>
<dbReference type="InterPro" id="IPR000111">
    <property type="entry name" value="Glyco_hydro_27/36_CS"/>
</dbReference>
<dbReference type="InterPro" id="IPR038417">
    <property type="entry name" value="Alpga-gal_N_sf"/>
</dbReference>
<comment type="catalytic activity">
    <reaction evidence="1 5">
        <text>Hydrolysis of terminal, non-reducing alpha-D-galactose residues in alpha-D-galactosides, including galactose oligosaccharides, galactomannans and galactolipids.</text>
        <dbReference type="EC" id="3.2.1.22"/>
    </reaction>
</comment>
<dbReference type="InterPro" id="IPR013785">
    <property type="entry name" value="Aldolase_TIM"/>
</dbReference>
<dbReference type="Gene3D" id="3.20.20.70">
    <property type="entry name" value="Aldolase class I"/>
    <property type="match status" value="1"/>
</dbReference>
<evidence type="ECO:0000256" key="5">
    <source>
        <dbReference type="PIRNR" id="PIRNR005536"/>
    </source>
</evidence>
<comment type="caution">
    <text evidence="8">The sequence shown here is derived from an EMBL/GenBank/DDBJ whole genome shotgun (WGS) entry which is preliminary data.</text>
</comment>
<dbReference type="Pfam" id="PF02065">
    <property type="entry name" value="Melibiase"/>
    <property type="match status" value="1"/>
</dbReference>
<dbReference type="Gene3D" id="2.70.98.60">
    <property type="entry name" value="alpha-galactosidase from lactobacil brevis"/>
    <property type="match status" value="1"/>
</dbReference>
<dbReference type="PRINTS" id="PR00743">
    <property type="entry name" value="GLHYDRLASE36"/>
</dbReference>
<proteinExistence type="inferred from homology"/>
<evidence type="ECO:0000256" key="1">
    <source>
        <dbReference type="ARBA" id="ARBA00001255"/>
    </source>
</evidence>
<reference evidence="8 9" key="1">
    <citation type="submission" date="2024-06" db="EMBL/GenBank/DDBJ databases">
        <title>Genomic Encyclopedia of Type Strains, Phase IV (KMG-IV): sequencing the most valuable type-strain genomes for metagenomic binning, comparative biology and taxonomic classification.</title>
        <authorList>
            <person name="Goeker M."/>
        </authorList>
    </citation>
    <scope>NUCLEOTIDE SEQUENCE [LARGE SCALE GENOMIC DNA]</scope>
    <source>
        <strain evidence="8 9">DSM 29492</strain>
    </source>
</reference>
<keyword evidence="3 5" id="KW-0378">Hydrolase</keyword>